<reference evidence="1 3" key="1">
    <citation type="submission" date="2015-11" db="EMBL/GenBank/DDBJ databases">
        <title>Genomic analysis of 38 Legionella species identifies large and diverse effector repertoires.</title>
        <authorList>
            <person name="Burstein D."/>
            <person name="Amaro F."/>
            <person name="Zusman T."/>
            <person name="Lifshitz Z."/>
            <person name="Cohen O."/>
            <person name="Gilbert J.A."/>
            <person name="Pupko T."/>
            <person name="Shuman H.A."/>
            <person name="Segal G."/>
        </authorList>
    </citation>
    <scope>NUCLEOTIDE SEQUENCE [LARGE SCALE GENOMIC DNA]</scope>
    <source>
        <strain evidence="1 3">JA-26-G1-E2</strain>
    </source>
</reference>
<dbReference type="InterPro" id="IPR037175">
    <property type="entry name" value="KFase_sf"/>
</dbReference>
<comment type="caution">
    <text evidence="1">The sequence shown here is derived from an EMBL/GenBank/DDBJ whole genome shotgun (WGS) entry which is preliminary data.</text>
</comment>
<dbReference type="GO" id="GO:0004061">
    <property type="term" value="F:arylformamidase activity"/>
    <property type="evidence" value="ECO:0007669"/>
    <property type="project" value="InterPro"/>
</dbReference>
<keyword evidence="4" id="KW-1185">Reference proteome</keyword>
<dbReference type="InterPro" id="IPR007325">
    <property type="entry name" value="KFase/CYL"/>
</dbReference>
<dbReference type="PANTHER" id="PTHR31118:SF12">
    <property type="entry name" value="CYCLASE-LIKE PROTEIN 2"/>
    <property type="match status" value="1"/>
</dbReference>
<dbReference type="Proteomes" id="UP000054715">
    <property type="component" value="Unassembled WGS sequence"/>
</dbReference>
<dbReference type="EMBL" id="LNYG01000008">
    <property type="protein sequence ID" value="KTD11221.1"/>
    <property type="molecule type" value="Genomic_DNA"/>
</dbReference>
<protein>
    <submittedName>
        <fullName evidence="2">Cyclase</fullName>
    </submittedName>
    <submittedName>
        <fullName evidence="1">Metal-dependent hydrolase</fullName>
    </submittedName>
</protein>
<reference evidence="2 4" key="2">
    <citation type="submission" date="2016-05" db="EMBL/GenBank/DDBJ databases">
        <authorList>
            <person name="Prochazka B."/>
            <person name="Indra A."/>
            <person name="Hasenberger P."/>
            <person name="Blaschitz M."/>
            <person name="Wagner L."/>
            <person name="Wewalka G."/>
            <person name="Sorschag S."/>
            <person name="Schmid D."/>
            <person name="Ruppitsch W."/>
        </authorList>
    </citation>
    <scope>NUCLEOTIDE SEQUENCE [LARGE SCALE GENOMIC DNA]</scope>
    <source>
        <strain evidence="2 4">974010_12</strain>
    </source>
</reference>
<evidence type="ECO:0000313" key="1">
    <source>
        <dbReference type="EMBL" id="KTD11221.1"/>
    </source>
</evidence>
<dbReference type="GO" id="GO:0019441">
    <property type="term" value="P:L-tryptophan catabolic process to kynurenine"/>
    <property type="evidence" value="ECO:0007669"/>
    <property type="project" value="InterPro"/>
</dbReference>
<evidence type="ECO:0000313" key="2">
    <source>
        <dbReference type="EMBL" id="OCH98081.1"/>
    </source>
</evidence>
<dbReference type="Gene3D" id="3.50.30.50">
    <property type="entry name" value="Putative cyclase"/>
    <property type="match status" value="1"/>
</dbReference>
<keyword evidence="1" id="KW-0378">Hydrolase</keyword>
<gene>
    <name evidence="2" type="ORF">A8135_13040</name>
    <name evidence="1" type="ORF">Ljam_0415</name>
</gene>
<dbReference type="STRING" id="455.Ljam_0415"/>
<dbReference type="PANTHER" id="PTHR31118">
    <property type="entry name" value="CYCLASE-LIKE PROTEIN 2"/>
    <property type="match status" value="1"/>
</dbReference>
<evidence type="ECO:0000313" key="3">
    <source>
        <dbReference type="Proteomes" id="UP000054715"/>
    </source>
</evidence>
<dbReference type="RefSeq" id="WP_058448482.1">
    <property type="nucleotide sequence ID" value="NZ_CAAAJF010000004.1"/>
</dbReference>
<dbReference type="Proteomes" id="UP000093336">
    <property type="component" value="Unassembled WGS sequence"/>
</dbReference>
<dbReference type="EMBL" id="LYOZ01000017">
    <property type="protein sequence ID" value="OCH98081.1"/>
    <property type="molecule type" value="Genomic_DNA"/>
</dbReference>
<dbReference type="PATRIC" id="fig|455.5.peg.440"/>
<organism evidence="1 3">
    <name type="scientific">Legionella jamestowniensis</name>
    <dbReference type="NCBI Taxonomy" id="455"/>
    <lineage>
        <taxon>Bacteria</taxon>
        <taxon>Pseudomonadati</taxon>
        <taxon>Pseudomonadota</taxon>
        <taxon>Gammaproteobacteria</taxon>
        <taxon>Legionellales</taxon>
        <taxon>Legionellaceae</taxon>
        <taxon>Legionella</taxon>
    </lineage>
</organism>
<dbReference type="AlphaFoldDB" id="A0A0W0UTM6"/>
<sequence length="231" mass="25481">MTFAYTLIDLTHILTAEIPCWEGDCGFQHYNVHDYEAGLETSFRVQRLKMDAGIGTHMDAPAHCISGGKTIADFDLNALLSPCVLIDVSNVANANYTVKPNDILEFEASHGEIMKGSFVIIRTGWDNYWENPVKYRNHYCFPSLEESTAKLLLQRGITGLGIDTLSPDRPDTGYPVHRTFLGAGKYIVENIANASSLPPLGSYILVLPIKIKEGTEAPVRLVALLKKNVAV</sequence>
<dbReference type="Pfam" id="PF04199">
    <property type="entry name" value="Cyclase"/>
    <property type="match status" value="1"/>
</dbReference>
<name>A0A0W0UTM6_9GAMM</name>
<proteinExistence type="predicted"/>
<accession>A0A0W0UTM6</accession>
<dbReference type="SUPFAM" id="SSF102198">
    <property type="entry name" value="Putative cyclase"/>
    <property type="match status" value="1"/>
</dbReference>
<dbReference type="OrthoDB" id="7067800at2"/>
<evidence type="ECO:0000313" key="4">
    <source>
        <dbReference type="Proteomes" id="UP000093336"/>
    </source>
</evidence>